<dbReference type="Proteomes" id="UP000665561">
    <property type="component" value="Unassembled WGS sequence"/>
</dbReference>
<dbReference type="RefSeq" id="WP_161744206.1">
    <property type="nucleotide sequence ID" value="NZ_JAAAMV010000012.1"/>
</dbReference>
<evidence type="ECO:0000313" key="3">
    <source>
        <dbReference type="Proteomes" id="UP000665561"/>
    </source>
</evidence>
<proteinExistence type="predicted"/>
<sequence length="190" mass="21540">MTVQRTLDVIDRELSDVLEAYEPWFHAEEPRLAFAPSTGWSQAQILEHVTLTNHFLLILIRKGKKKALELAAKSDLVGELAGYRYNLDELEAIGKHKAFVWMRPEHMEPTGKMSPIEVRALLARQISECKTILGELGGGEGALHKTTMTVNGLGKIDVYQYLYFLCQHAKRHIAQMQGVNAEYEAFRMAE</sequence>
<reference evidence="2 3" key="1">
    <citation type="submission" date="2020-01" db="EMBL/GenBank/DDBJ databases">
        <title>Paenibacillus soybeanensis sp. nov. isolated from the nodules of soybean (Glycine max(L.) Merr).</title>
        <authorList>
            <person name="Wang H."/>
        </authorList>
    </citation>
    <scope>NUCLEOTIDE SEQUENCE [LARGE SCALE GENOMIC DNA]</scope>
    <source>
        <strain evidence="2 3">T1</strain>
    </source>
</reference>
<feature type="domain" description="DinB-like" evidence="1">
    <location>
        <begin position="36"/>
        <end position="176"/>
    </location>
</feature>
<dbReference type="InterPro" id="IPR024775">
    <property type="entry name" value="DinB-like"/>
</dbReference>
<evidence type="ECO:0000313" key="2">
    <source>
        <dbReference type="EMBL" id="NBD25396.1"/>
    </source>
</evidence>
<keyword evidence="3" id="KW-1185">Reference proteome</keyword>
<dbReference type="InterPro" id="IPR034660">
    <property type="entry name" value="DinB/YfiT-like"/>
</dbReference>
<name>A0ABW9XRW8_9BACL</name>
<evidence type="ECO:0000259" key="1">
    <source>
        <dbReference type="Pfam" id="PF12867"/>
    </source>
</evidence>
<protein>
    <submittedName>
        <fullName evidence="2">DinB family protein</fullName>
    </submittedName>
</protein>
<dbReference type="SUPFAM" id="SSF109854">
    <property type="entry name" value="DinB/YfiT-like putative metalloenzymes"/>
    <property type="match status" value="1"/>
</dbReference>
<accession>A0ABW9XRW8</accession>
<dbReference type="Pfam" id="PF12867">
    <property type="entry name" value="DinB_2"/>
    <property type="match status" value="1"/>
</dbReference>
<dbReference type="Gene3D" id="1.20.120.450">
    <property type="entry name" value="dinb family like domain"/>
    <property type="match status" value="1"/>
</dbReference>
<organism evidence="2 3">
    <name type="scientific">Paenibacillus glycinis</name>
    <dbReference type="NCBI Taxonomy" id="2697035"/>
    <lineage>
        <taxon>Bacteria</taxon>
        <taxon>Bacillati</taxon>
        <taxon>Bacillota</taxon>
        <taxon>Bacilli</taxon>
        <taxon>Bacillales</taxon>
        <taxon>Paenibacillaceae</taxon>
        <taxon>Paenibacillus</taxon>
    </lineage>
</organism>
<gene>
    <name evidence="2" type="ORF">GT019_16050</name>
</gene>
<comment type="caution">
    <text evidence="2">The sequence shown here is derived from an EMBL/GenBank/DDBJ whole genome shotgun (WGS) entry which is preliminary data.</text>
</comment>
<dbReference type="EMBL" id="JAAAMV010000012">
    <property type="protein sequence ID" value="NBD25396.1"/>
    <property type="molecule type" value="Genomic_DNA"/>
</dbReference>